<sequence length="1034" mass="111749">MGGFLTRTHHEPDQPDSGDGRPEQAVAGRAEGHLLVPLASALLDDRGRILHWSKDSSLLLGYTPEEAVGSYASHLLAPEGRRSDALELFEQISSGRGWNGAFPVRHRDGHTVELDFRAYPVHAPDGRRFVLAIASEVQALRQVEADFAALDGFFQQSPVGLAVYDTELRFVRINNALARMNGLEPEEQIGRRLSEVLPGINTAEIEDVMRGVLETGEPVMDARSHGRTPGDPEQDRAWSASYFRLEAASGEVLGVSSSIIDVTERYQAEEQAAKAQQRLSLLAEAGAMVGTTLDLRDTARELVSALVPRVADVCGVHFLERLVSGLEPAPVVAGEPVLVRRLAVASAQEGISIEDLPTEAVYRVAPDSAYVRAMASGRTITIDSCDLPPSDSDPDADRERAKLDHGAGVLRVAPLVARSTVLGVVIYARDASREDFDELDITLADELVARAAVALDNARLYLREHATLVSRQEALSEANAAREQLALINEAGTRIGSTLDLRQTAQELIEVVIPRFADFVTVDLLDSVLRGDEPYLPRDDQPIVLRAVAVGEENGHGLTTAADTVGEVSRFDAAKVYAQALRTGRSVLVPEVDEESLGRIVTSSDRVDPGLEAGIHSYLMVPVLARGSVLGGAEFIRTRNPESFTASDVALAEELVARAAISIDNARLYRRERETALTLQRSLLPQEVHHTLGLEIAYRYLPSSVASEVGGDWFDVVPLSCGRVALVVGDVMGHGMRAAATMGQLRTVARTLATLEMQPDQVLTRLDETASAIGDGQFATCVCAVYDPVDRSCVIACAGHLPPVVVDPGGVARTIELPPGVPLGVGGVDFESVEITIPEGSLLALYTDGLVERRGQDIDEGLRLLCETLSGHDRTPEQNCEAVISTLVTEGAEDDIAIIMAEVRPVPEGLIATLPLTDDITLASEARRFTRATLGTWGLAPLCEVTELLVSELVTNALRHAGPPRQLRLFRDRTLTVEVADADHQVPLLRPIDEDVESGRGMRLVNELAHRWGSRATRHGKVVWFELELPLGMA</sequence>
<comment type="catalytic activity">
    <reaction evidence="12">
        <text>O-phospho-L-seryl-[protein] + H2O = L-seryl-[protein] + phosphate</text>
        <dbReference type="Rhea" id="RHEA:20629"/>
        <dbReference type="Rhea" id="RHEA-COMP:9863"/>
        <dbReference type="Rhea" id="RHEA-COMP:11604"/>
        <dbReference type="ChEBI" id="CHEBI:15377"/>
        <dbReference type="ChEBI" id="CHEBI:29999"/>
        <dbReference type="ChEBI" id="CHEBI:43474"/>
        <dbReference type="ChEBI" id="CHEBI:83421"/>
        <dbReference type="EC" id="3.1.3.16"/>
    </reaction>
</comment>
<keyword evidence="9" id="KW-0460">Magnesium</keyword>
<comment type="caution">
    <text evidence="18">The sequence shown here is derived from an EMBL/GenBank/DDBJ whole genome shotgun (WGS) entry which is preliminary data.</text>
</comment>
<dbReference type="FunFam" id="3.60.40.10:FF:000005">
    <property type="entry name" value="Serine/threonine protein phosphatase"/>
    <property type="match status" value="1"/>
</dbReference>
<feature type="domain" description="PAS" evidence="17">
    <location>
        <begin position="42"/>
        <end position="79"/>
    </location>
</feature>
<dbReference type="Pfam" id="PF13581">
    <property type="entry name" value="HATPase_c_2"/>
    <property type="match status" value="1"/>
</dbReference>
<dbReference type="GO" id="GO:0004722">
    <property type="term" value="F:protein serine/threonine phosphatase activity"/>
    <property type="evidence" value="ECO:0007669"/>
    <property type="project" value="UniProtKB-EC"/>
</dbReference>
<dbReference type="NCBIfam" id="TIGR00229">
    <property type="entry name" value="sensory_box"/>
    <property type="match status" value="2"/>
</dbReference>
<evidence type="ECO:0000256" key="7">
    <source>
        <dbReference type="ARBA" id="ARBA00022801"/>
    </source>
</evidence>
<dbReference type="SUPFAM" id="SSF81606">
    <property type="entry name" value="PP2C-like"/>
    <property type="match status" value="1"/>
</dbReference>
<dbReference type="InterPro" id="IPR003018">
    <property type="entry name" value="GAF"/>
</dbReference>
<proteinExistence type="predicted"/>
<evidence type="ECO:0000256" key="4">
    <source>
        <dbReference type="ARBA" id="ARBA00022723"/>
    </source>
</evidence>
<organism evidence="18">
    <name type="scientific">Streptantibioticus silvisoli</name>
    <dbReference type="NCBI Taxonomy" id="2705255"/>
    <lineage>
        <taxon>Bacteria</taxon>
        <taxon>Bacillati</taxon>
        <taxon>Actinomycetota</taxon>
        <taxon>Actinomycetes</taxon>
        <taxon>Kitasatosporales</taxon>
        <taxon>Streptomycetaceae</taxon>
        <taxon>Streptantibioticus</taxon>
    </lineage>
</organism>
<evidence type="ECO:0000256" key="12">
    <source>
        <dbReference type="ARBA" id="ARBA00047761"/>
    </source>
</evidence>
<dbReference type="InterPro" id="IPR013656">
    <property type="entry name" value="PAS_4"/>
</dbReference>
<dbReference type="SUPFAM" id="SSF55781">
    <property type="entry name" value="GAF domain-like"/>
    <property type="match status" value="2"/>
</dbReference>
<dbReference type="InterPro" id="IPR035965">
    <property type="entry name" value="PAS-like_dom_sf"/>
</dbReference>
<dbReference type="Gene3D" id="3.30.450.40">
    <property type="match status" value="2"/>
</dbReference>
<dbReference type="Pfam" id="PF07228">
    <property type="entry name" value="SpoIIE"/>
    <property type="match status" value="1"/>
</dbReference>
<keyword evidence="2" id="KW-0597">Phosphoprotein</keyword>
<keyword evidence="3" id="KW-0808">Transferase</keyword>
<dbReference type="EMBL" id="JABXJJ020000048">
    <property type="protein sequence ID" value="MDI5973626.1"/>
    <property type="molecule type" value="Genomic_DNA"/>
</dbReference>
<keyword evidence="6" id="KW-0418">Kinase</keyword>
<evidence type="ECO:0000256" key="3">
    <source>
        <dbReference type="ARBA" id="ARBA00022679"/>
    </source>
</evidence>
<dbReference type="GO" id="GO:0046872">
    <property type="term" value="F:metal ion binding"/>
    <property type="evidence" value="ECO:0007669"/>
    <property type="project" value="UniProtKB-KW"/>
</dbReference>
<feature type="compositionally biased region" description="Basic and acidic residues" evidence="16">
    <location>
        <begin position="8"/>
        <end position="22"/>
    </location>
</feature>
<dbReference type="GO" id="GO:0005524">
    <property type="term" value="F:ATP binding"/>
    <property type="evidence" value="ECO:0007669"/>
    <property type="project" value="UniProtKB-KW"/>
</dbReference>
<evidence type="ECO:0000256" key="14">
    <source>
        <dbReference type="ARBA" id="ARBA00075117"/>
    </source>
</evidence>
<protein>
    <recommendedName>
        <fullName evidence="1">protein-serine/threonine phosphatase</fullName>
        <ecNumber evidence="1">3.1.3.16</ecNumber>
    </recommendedName>
    <alternativeName>
        <fullName evidence="15">Protein-serine/threonine phosphatase</fullName>
    </alternativeName>
    <alternativeName>
        <fullName evidence="14">Serine/threonine-protein kinase</fullName>
    </alternativeName>
</protein>
<reference evidence="18" key="1">
    <citation type="submission" date="2023-05" db="EMBL/GenBank/DDBJ databases">
        <title>Streptantibioticus silvisoli sp. nov., acidotolerant actinomycetes 1 from pine litter.</title>
        <authorList>
            <person name="Swiecimska M."/>
            <person name="Golinska P."/>
            <person name="Sangal V."/>
            <person name="Wachnowicz B."/>
            <person name="Goodfellow M."/>
        </authorList>
    </citation>
    <scope>NUCLEOTIDE SEQUENCE</scope>
    <source>
        <strain evidence="18">SL13</strain>
    </source>
</reference>
<keyword evidence="7" id="KW-0378">Hydrolase</keyword>
<feature type="region of interest" description="Disordered" evidence="16">
    <location>
        <begin position="1"/>
        <end position="24"/>
    </location>
</feature>
<dbReference type="SUPFAM" id="SSF55785">
    <property type="entry name" value="PYP-like sensor domain (PAS domain)"/>
    <property type="match status" value="2"/>
</dbReference>
<dbReference type="SMART" id="SM00331">
    <property type="entry name" value="PP2C_SIG"/>
    <property type="match status" value="1"/>
</dbReference>
<evidence type="ECO:0000256" key="5">
    <source>
        <dbReference type="ARBA" id="ARBA00022741"/>
    </source>
</evidence>
<dbReference type="PROSITE" id="PS50112">
    <property type="entry name" value="PAS"/>
    <property type="match status" value="2"/>
</dbReference>
<dbReference type="InterPro" id="IPR036890">
    <property type="entry name" value="HATPase_C_sf"/>
</dbReference>
<keyword evidence="8" id="KW-0067">ATP-binding</keyword>
<evidence type="ECO:0000256" key="16">
    <source>
        <dbReference type="SAM" id="MobiDB-lite"/>
    </source>
</evidence>
<dbReference type="SMART" id="SM00091">
    <property type="entry name" value="PAS"/>
    <property type="match status" value="2"/>
</dbReference>
<evidence type="ECO:0000256" key="2">
    <source>
        <dbReference type="ARBA" id="ARBA00022553"/>
    </source>
</evidence>
<keyword evidence="10" id="KW-0904">Protein phosphatase</keyword>
<evidence type="ECO:0000256" key="9">
    <source>
        <dbReference type="ARBA" id="ARBA00022842"/>
    </source>
</evidence>
<evidence type="ECO:0000256" key="15">
    <source>
        <dbReference type="ARBA" id="ARBA00081350"/>
    </source>
</evidence>
<evidence type="ECO:0000256" key="8">
    <source>
        <dbReference type="ARBA" id="ARBA00022840"/>
    </source>
</evidence>
<evidence type="ECO:0000313" key="18">
    <source>
        <dbReference type="EMBL" id="MDI5973626.1"/>
    </source>
</evidence>
<name>A0AA90H826_9ACTN</name>
<dbReference type="Gene3D" id="3.30.450.20">
    <property type="entry name" value="PAS domain"/>
    <property type="match status" value="2"/>
</dbReference>
<dbReference type="Gene3D" id="3.30.565.10">
    <property type="entry name" value="Histidine kinase-like ATPase, C-terminal domain"/>
    <property type="match status" value="1"/>
</dbReference>
<evidence type="ECO:0000256" key="1">
    <source>
        <dbReference type="ARBA" id="ARBA00013081"/>
    </source>
</evidence>
<dbReference type="InterPro" id="IPR052016">
    <property type="entry name" value="Bact_Sigma-Reg"/>
</dbReference>
<dbReference type="RefSeq" id="WP_271316147.1">
    <property type="nucleotide sequence ID" value="NZ_JABXJJ020000048.1"/>
</dbReference>
<dbReference type="Pfam" id="PF13185">
    <property type="entry name" value="GAF_2"/>
    <property type="match status" value="1"/>
</dbReference>
<evidence type="ECO:0000256" key="11">
    <source>
        <dbReference type="ARBA" id="ARBA00023211"/>
    </source>
</evidence>
<dbReference type="FunFam" id="3.30.450.20:FF:000120">
    <property type="entry name" value="PAS domain S-box protein"/>
    <property type="match status" value="1"/>
</dbReference>
<dbReference type="CDD" id="cd16936">
    <property type="entry name" value="HATPase_RsbW-like"/>
    <property type="match status" value="1"/>
</dbReference>
<keyword evidence="11" id="KW-0464">Manganese</keyword>
<evidence type="ECO:0000256" key="6">
    <source>
        <dbReference type="ARBA" id="ARBA00022777"/>
    </source>
</evidence>
<gene>
    <name evidence="18" type="ORF">POF50_030530</name>
</gene>
<dbReference type="InterPro" id="IPR001932">
    <property type="entry name" value="PPM-type_phosphatase-like_dom"/>
</dbReference>
<dbReference type="InterPro" id="IPR003594">
    <property type="entry name" value="HATPase_dom"/>
</dbReference>
<evidence type="ECO:0000256" key="13">
    <source>
        <dbReference type="ARBA" id="ARBA00056274"/>
    </source>
</evidence>
<accession>A0AA90H826</accession>
<dbReference type="GO" id="GO:0016301">
    <property type="term" value="F:kinase activity"/>
    <property type="evidence" value="ECO:0007669"/>
    <property type="project" value="UniProtKB-KW"/>
</dbReference>
<dbReference type="Gene3D" id="3.60.40.10">
    <property type="entry name" value="PPM-type phosphatase domain"/>
    <property type="match status" value="1"/>
</dbReference>
<comment type="function">
    <text evidence="13">Primarily acts as an independent SigF regulator that is sensitive to the osmosensory signal, mediating the cross talk of PknD with the SigF regulon. Possesses both phosphatase and kinase activities. The kinase domain functions as a classic anti-sigma factor-like kinase to phosphorylate the anti-anti-sigma factor domain at the canonical regulatory site, and the phosphatase domain antagonizes this activity.</text>
</comment>
<evidence type="ECO:0000259" key="17">
    <source>
        <dbReference type="PROSITE" id="PS50112"/>
    </source>
</evidence>
<dbReference type="PANTHER" id="PTHR43156">
    <property type="entry name" value="STAGE II SPORULATION PROTEIN E-RELATED"/>
    <property type="match status" value="1"/>
</dbReference>
<keyword evidence="5" id="KW-0547">Nucleotide-binding</keyword>
<dbReference type="FunFam" id="3.30.450.40:FF:000035">
    <property type="entry name" value="PAS sensor protein"/>
    <property type="match status" value="1"/>
</dbReference>
<dbReference type="InterPro" id="IPR036457">
    <property type="entry name" value="PPM-type-like_dom_sf"/>
</dbReference>
<dbReference type="EC" id="3.1.3.16" evidence="1"/>
<feature type="domain" description="PAS" evidence="17">
    <location>
        <begin position="146"/>
        <end position="216"/>
    </location>
</feature>
<dbReference type="PANTHER" id="PTHR43156:SF2">
    <property type="entry name" value="STAGE II SPORULATION PROTEIN E"/>
    <property type="match status" value="1"/>
</dbReference>
<dbReference type="SMART" id="SM00065">
    <property type="entry name" value="GAF"/>
    <property type="match status" value="2"/>
</dbReference>
<dbReference type="Pfam" id="PF08448">
    <property type="entry name" value="PAS_4"/>
    <property type="match status" value="2"/>
</dbReference>
<dbReference type="InterPro" id="IPR000014">
    <property type="entry name" value="PAS"/>
</dbReference>
<keyword evidence="4" id="KW-0479">Metal-binding</keyword>
<dbReference type="AlphaFoldDB" id="A0AA90H826"/>
<evidence type="ECO:0000256" key="10">
    <source>
        <dbReference type="ARBA" id="ARBA00022912"/>
    </source>
</evidence>
<dbReference type="InterPro" id="IPR029016">
    <property type="entry name" value="GAF-like_dom_sf"/>
</dbReference>
<dbReference type="CDD" id="cd00130">
    <property type="entry name" value="PAS"/>
    <property type="match status" value="2"/>
</dbReference>